<dbReference type="Proteomes" id="UP000006727">
    <property type="component" value="Chromosome 10"/>
</dbReference>
<evidence type="ECO:0000313" key="3">
    <source>
        <dbReference type="Proteomes" id="UP000006727"/>
    </source>
</evidence>
<reference evidence="1 3" key="2">
    <citation type="journal article" date="2018" name="Plant J.">
        <title>The Physcomitrella patens chromosome-scale assembly reveals moss genome structure and evolution.</title>
        <authorList>
            <person name="Lang D."/>
            <person name="Ullrich K.K."/>
            <person name="Murat F."/>
            <person name="Fuchs J."/>
            <person name="Jenkins J."/>
            <person name="Haas F.B."/>
            <person name="Piednoel M."/>
            <person name="Gundlach H."/>
            <person name="Van Bel M."/>
            <person name="Meyberg R."/>
            <person name="Vives C."/>
            <person name="Morata J."/>
            <person name="Symeonidi A."/>
            <person name="Hiss M."/>
            <person name="Muchero W."/>
            <person name="Kamisugi Y."/>
            <person name="Saleh O."/>
            <person name="Blanc G."/>
            <person name="Decker E.L."/>
            <person name="van Gessel N."/>
            <person name="Grimwood J."/>
            <person name="Hayes R.D."/>
            <person name="Graham S.W."/>
            <person name="Gunter L.E."/>
            <person name="McDaniel S.F."/>
            <person name="Hoernstein S.N.W."/>
            <person name="Larsson A."/>
            <person name="Li F.W."/>
            <person name="Perroud P.F."/>
            <person name="Phillips J."/>
            <person name="Ranjan P."/>
            <person name="Rokshar D.S."/>
            <person name="Rothfels C.J."/>
            <person name="Schneider L."/>
            <person name="Shu S."/>
            <person name="Stevenson D.W."/>
            <person name="Thummler F."/>
            <person name="Tillich M."/>
            <person name="Villarreal Aguilar J.C."/>
            <person name="Widiez T."/>
            <person name="Wong G.K."/>
            <person name="Wymore A."/>
            <person name="Zhang Y."/>
            <person name="Zimmer A.D."/>
            <person name="Quatrano R.S."/>
            <person name="Mayer K.F.X."/>
            <person name="Goodstein D."/>
            <person name="Casacuberta J.M."/>
            <person name="Vandepoele K."/>
            <person name="Reski R."/>
            <person name="Cuming A.C."/>
            <person name="Tuskan G.A."/>
            <person name="Maumus F."/>
            <person name="Salse J."/>
            <person name="Schmutz J."/>
            <person name="Rensing S.A."/>
        </authorList>
    </citation>
    <scope>NUCLEOTIDE SEQUENCE [LARGE SCALE GENOMIC DNA]</scope>
    <source>
        <strain evidence="2 3">cv. Gransden 2004</strain>
    </source>
</reference>
<name>A0A2K1K087_PHYPA</name>
<dbReference type="Gramene" id="Pp3c10_23980V3.2">
    <property type="protein sequence ID" value="PAC:32901658.CDS.1"/>
    <property type="gene ID" value="Pp3c10_23980"/>
</dbReference>
<sequence length="68" mass="7772">MPHMMWHVPILVAMPREQLTPALYSWISGVTSPRYFMTLALDLQANFESSNLALDTNVSSRPLNPHFE</sequence>
<dbReference type="PaxDb" id="3218-PP1S32_118V6.1"/>
<organism evidence="1">
    <name type="scientific">Physcomitrium patens</name>
    <name type="common">Spreading-leaved earth moss</name>
    <name type="synonym">Physcomitrella patens</name>
    <dbReference type="NCBI Taxonomy" id="3218"/>
    <lineage>
        <taxon>Eukaryota</taxon>
        <taxon>Viridiplantae</taxon>
        <taxon>Streptophyta</taxon>
        <taxon>Embryophyta</taxon>
        <taxon>Bryophyta</taxon>
        <taxon>Bryophytina</taxon>
        <taxon>Bryopsida</taxon>
        <taxon>Funariidae</taxon>
        <taxon>Funariales</taxon>
        <taxon>Funariaceae</taxon>
        <taxon>Physcomitrium</taxon>
    </lineage>
</organism>
<dbReference type="EnsemblPlants" id="Pp3c10_23980V3.1">
    <property type="protein sequence ID" value="PAC:32901657.CDS.1"/>
    <property type="gene ID" value="Pp3c10_23980"/>
</dbReference>
<proteinExistence type="predicted"/>
<reference evidence="2" key="3">
    <citation type="submission" date="2020-12" db="UniProtKB">
        <authorList>
            <consortium name="EnsemblPlants"/>
        </authorList>
    </citation>
    <scope>IDENTIFICATION</scope>
</reference>
<evidence type="ECO:0000313" key="2">
    <source>
        <dbReference type="EnsemblPlants" id="PAC:32901657.CDS.1"/>
    </source>
</evidence>
<gene>
    <name evidence="1" type="ORF">PHYPA_014307</name>
</gene>
<dbReference type="EnsemblPlants" id="Pp3c10_23980V3.2">
    <property type="protein sequence ID" value="PAC:32901658.CDS.1"/>
    <property type="gene ID" value="Pp3c10_23980"/>
</dbReference>
<keyword evidence="3" id="KW-1185">Reference proteome</keyword>
<reference evidence="1 3" key="1">
    <citation type="journal article" date="2008" name="Science">
        <title>The Physcomitrella genome reveals evolutionary insights into the conquest of land by plants.</title>
        <authorList>
            <person name="Rensing S."/>
            <person name="Lang D."/>
            <person name="Zimmer A."/>
            <person name="Terry A."/>
            <person name="Salamov A."/>
            <person name="Shapiro H."/>
            <person name="Nishiyama T."/>
            <person name="Perroud P.-F."/>
            <person name="Lindquist E."/>
            <person name="Kamisugi Y."/>
            <person name="Tanahashi T."/>
            <person name="Sakakibara K."/>
            <person name="Fujita T."/>
            <person name="Oishi K."/>
            <person name="Shin-I T."/>
            <person name="Kuroki Y."/>
            <person name="Toyoda A."/>
            <person name="Suzuki Y."/>
            <person name="Hashimoto A."/>
            <person name="Yamaguchi K."/>
            <person name="Sugano A."/>
            <person name="Kohara Y."/>
            <person name="Fujiyama A."/>
            <person name="Anterola A."/>
            <person name="Aoki S."/>
            <person name="Ashton N."/>
            <person name="Barbazuk W.B."/>
            <person name="Barker E."/>
            <person name="Bennetzen J."/>
            <person name="Bezanilla M."/>
            <person name="Blankenship R."/>
            <person name="Cho S.H."/>
            <person name="Dutcher S."/>
            <person name="Estelle M."/>
            <person name="Fawcett J.A."/>
            <person name="Gundlach H."/>
            <person name="Hanada K."/>
            <person name="Heyl A."/>
            <person name="Hicks K.A."/>
            <person name="Hugh J."/>
            <person name="Lohr M."/>
            <person name="Mayer K."/>
            <person name="Melkozernov A."/>
            <person name="Murata T."/>
            <person name="Nelson D."/>
            <person name="Pils B."/>
            <person name="Prigge M."/>
            <person name="Reiss B."/>
            <person name="Renner T."/>
            <person name="Rombauts S."/>
            <person name="Rushton P."/>
            <person name="Sanderfoot A."/>
            <person name="Schween G."/>
            <person name="Shiu S.-H."/>
            <person name="Stueber K."/>
            <person name="Theodoulou F.L."/>
            <person name="Tu H."/>
            <person name="Van de Peer Y."/>
            <person name="Verrier P.J."/>
            <person name="Waters E."/>
            <person name="Wood A."/>
            <person name="Yang L."/>
            <person name="Cove D."/>
            <person name="Cuming A."/>
            <person name="Hasebe M."/>
            <person name="Lucas S."/>
            <person name="Mishler D.B."/>
            <person name="Reski R."/>
            <person name="Grigoriev I."/>
            <person name="Quatrano R.S."/>
            <person name="Boore J.L."/>
        </authorList>
    </citation>
    <scope>NUCLEOTIDE SEQUENCE [LARGE SCALE GENOMIC DNA]</scope>
    <source>
        <strain evidence="2 3">cv. Gransden 2004</strain>
    </source>
</reference>
<accession>A0A2K1K087</accession>
<dbReference type="InParanoid" id="A0A2K1K087"/>
<evidence type="ECO:0000313" key="1">
    <source>
        <dbReference type="EMBL" id="PNR47187.1"/>
    </source>
</evidence>
<protein>
    <submittedName>
        <fullName evidence="1 2">Uncharacterized protein</fullName>
    </submittedName>
</protein>
<dbReference type="AlphaFoldDB" id="A0A2K1K087"/>
<dbReference type="Gramene" id="Pp3c10_23980V3.1">
    <property type="protein sequence ID" value="PAC:32901657.CDS.1"/>
    <property type="gene ID" value="Pp3c10_23980"/>
</dbReference>
<dbReference type="EMBL" id="ABEU02000010">
    <property type="protein sequence ID" value="PNR47187.1"/>
    <property type="molecule type" value="Genomic_DNA"/>
</dbReference>